<name>A0ABX3IJ27_9BACT</name>
<dbReference type="InterPro" id="IPR008258">
    <property type="entry name" value="Transglycosylase_SLT_dom_1"/>
</dbReference>
<evidence type="ECO:0000313" key="2">
    <source>
        <dbReference type="EMBL" id="ONN26668.1"/>
    </source>
</evidence>
<comment type="caution">
    <text evidence="2">The sequence shown here is derived from an EMBL/GenBank/DDBJ whole genome shotgun (WGS) entry which is preliminary data.</text>
</comment>
<reference evidence="2 3" key="1">
    <citation type="submission" date="2015-06" db="EMBL/GenBank/DDBJ databases">
        <title>Genome sequencing of Thermotogales isolates from hydrothermal vents.</title>
        <authorList>
            <person name="Haverkamp T.H."/>
            <person name="Kublanov I.V."/>
            <person name="Nesbo C.L."/>
        </authorList>
    </citation>
    <scope>NUCLEOTIDE SEQUENCE [LARGE SCALE GENOMIC DNA]</scope>
    <source>
        <strain evidence="3">ik275mar</strain>
    </source>
</reference>
<accession>A0ABX3IJ27</accession>
<evidence type="ECO:0000259" key="1">
    <source>
        <dbReference type="Pfam" id="PF01464"/>
    </source>
</evidence>
<dbReference type="Gene3D" id="1.10.530.10">
    <property type="match status" value="1"/>
</dbReference>
<feature type="domain" description="Transglycosylase SLT" evidence="1">
    <location>
        <begin position="52"/>
        <end position="155"/>
    </location>
</feature>
<dbReference type="Proteomes" id="UP000242616">
    <property type="component" value="Unassembled WGS sequence"/>
</dbReference>
<dbReference type="Pfam" id="PF01464">
    <property type="entry name" value="SLT"/>
    <property type="match status" value="1"/>
</dbReference>
<sequence length="178" mass="20975">MKKWTFVFVFLILFSIVYALPGEWFRNFVKEYRRAYGLPADDELLIKIEDAILDASKETGLDPLLITSVIIVESEFRNVIGLYGELGMMQIKPETADFVANYYNLKKPKEGWTRILWDFKLNIKIGSYYLKYLYDKFGNIQEAVKHYNGGIYKEQYAERILEKYQQMLKVASVYENNS</sequence>
<protein>
    <submittedName>
        <fullName evidence="2">Lytic transglycosylase</fullName>
    </submittedName>
</protein>
<gene>
    <name evidence="2" type="ORF">XJ44_07275</name>
</gene>
<proteinExistence type="predicted"/>
<keyword evidence="3" id="KW-1185">Reference proteome</keyword>
<dbReference type="InterPro" id="IPR023346">
    <property type="entry name" value="Lysozyme-like_dom_sf"/>
</dbReference>
<dbReference type="SUPFAM" id="SSF53955">
    <property type="entry name" value="Lysozyme-like"/>
    <property type="match status" value="1"/>
</dbReference>
<dbReference type="RefSeq" id="WP_077198561.1">
    <property type="nucleotide sequence ID" value="NZ_LBFC01000022.1"/>
</dbReference>
<evidence type="ECO:0000313" key="3">
    <source>
        <dbReference type="Proteomes" id="UP000242616"/>
    </source>
</evidence>
<organism evidence="2 3">
    <name type="scientific">Thermosipho affectus</name>
    <dbReference type="NCBI Taxonomy" id="660294"/>
    <lineage>
        <taxon>Bacteria</taxon>
        <taxon>Thermotogati</taxon>
        <taxon>Thermotogota</taxon>
        <taxon>Thermotogae</taxon>
        <taxon>Thermotogales</taxon>
        <taxon>Fervidobacteriaceae</taxon>
        <taxon>Thermosipho</taxon>
    </lineage>
</organism>
<dbReference type="EMBL" id="LBFC01000022">
    <property type="protein sequence ID" value="ONN26668.1"/>
    <property type="molecule type" value="Genomic_DNA"/>
</dbReference>